<dbReference type="EMBL" id="JBJQND010000018">
    <property type="protein sequence ID" value="KAL3837188.1"/>
    <property type="molecule type" value="Genomic_DNA"/>
</dbReference>
<dbReference type="PANTHER" id="PTHR34487">
    <property type="entry name" value="ACYL-ACP THIOESTERASE"/>
    <property type="match status" value="1"/>
</dbReference>
<dbReference type="PANTHER" id="PTHR34487:SF1">
    <property type="entry name" value="ACYL-ACP THIOESTERASE"/>
    <property type="match status" value="1"/>
</dbReference>
<evidence type="ECO:0000313" key="2">
    <source>
        <dbReference type="Proteomes" id="UP001634394"/>
    </source>
</evidence>
<keyword evidence="2" id="KW-1185">Reference proteome</keyword>
<protein>
    <submittedName>
        <fullName evidence="1">Uncharacterized protein</fullName>
    </submittedName>
</protein>
<name>A0ABD3TL74_SINWO</name>
<dbReference type="AlphaFoldDB" id="A0ABD3TL74"/>
<evidence type="ECO:0000313" key="1">
    <source>
        <dbReference type="EMBL" id="KAL3837188.1"/>
    </source>
</evidence>
<proteinExistence type="predicted"/>
<comment type="caution">
    <text evidence="1">The sequence shown here is derived from an EMBL/GenBank/DDBJ whole genome shotgun (WGS) entry which is preliminary data.</text>
</comment>
<accession>A0ABD3TL74</accession>
<organism evidence="1 2">
    <name type="scientific">Sinanodonta woodiana</name>
    <name type="common">Chinese pond mussel</name>
    <name type="synonym">Anodonta woodiana</name>
    <dbReference type="NCBI Taxonomy" id="1069815"/>
    <lineage>
        <taxon>Eukaryota</taxon>
        <taxon>Metazoa</taxon>
        <taxon>Spiralia</taxon>
        <taxon>Lophotrochozoa</taxon>
        <taxon>Mollusca</taxon>
        <taxon>Bivalvia</taxon>
        <taxon>Autobranchia</taxon>
        <taxon>Heteroconchia</taxon>
        <taxon>Palaeoheterodonta</taxon>
        <taxon>Unionida</taxon>
        <taxon>Unionoidea</taxon>
        <taxon>Unionidae</taxon>
        <taxon>Unioninae</taxon>
        <taxon>Sinanodonta</taxon>
    </lineage>
</organism>
<dbReference type="Proteomes" id="UP001634394">
    <property type="component" value="Unassembled WGS sequence"/>
</dbReference>
<gene>
    <name evidence="1" type="ORF">ACJMK2_022559</name>
</gene>
<sequence>MYFHSRDEMYPIARQLNYAREFIAPHIARVLIPSLPYEAFNSKECRVEPWNILALFESCRAFTFWPMPHTSNPDEAWLDSSALYRDNSFFIVGTTVKVDPEFNNVESPKFPLFVDCQLEYVGTSSKGISYSLFHQKRVRPYVVCEIQDVLVNTKTRKPVPYPDWWKEKYANFCKVKPAAPVLVSGRPKERCLVTNHVKVALRDTDTYNHTNWTSYVRFCYNALYENVFESRYSRPLTPLITGGLKHLSAAFKKESLARDILIVESWENQEAKDSVEFEVKKNDELCCQVTMGFFNMKDQDIKL</sequence>
<dbReference type="InterPro" id="IPR029069">
    <property type="entry name" value="HotDog_dom_sf"/>
</dbReference>
<reference evidence="1 2" key="1">
    <citation type="submission" date="2024-11" db="EMBL/GenBank/DDBJ databases">
        <title>Chromosome-level genome assembly of the freshwater bivalve Anodonta woodiana.</title>
        <authorList>
            <person name="Chen X."/>
        </authorList>
    </citation>
    <scope>NUCLEOTIDE SEQUENCE [LARGE SCALE GENOMIC DNA]</scope>
    <source>
        <strain evidence="1">MN2024</strain>
        <tissue evidence="1">Gills</tissue>
    </source>
</reference>
<dbReference type="Gene3D" id="3.10.129.10">
    <property type="entry name" value="Hotdog Thioesterase"/>
    <property type="match status" value="2"/>
</dbReference>
<dbReference type="SUPFAM" id="SSF54637">
    <property type="entry name" value="Thioesterase/thiol ester dehydrase-isomerase"/>
    <property type="match status" value="2"/>
</dbReference>